<dbReference type="PROSITE" id="PS51257">
    <property type="entry name" value="PROKAR_LIPOPROTEIN"/>
    <property type="match status" value="1"/>
</dbReference>
<proteinExistence type="predicted"/>
<protein>
    <submittedName>
        <fullName evidence="2">Uncharacterized protein</fullName>
    </submittedName>
</protein>
<gene>
    <name evidence="2" type="ORF">NCTC10815_02117</name>
</gene>
<dbReference type="EMBL" id="UGPG01000001">
    <property type="protein sequence ID" value="STY44763.1"/>
    <property type="molecule type" value="Genomic_DNA"/>
</dbReference>
<evidence type="ECO:0000313" key="2">
    <source>
        <dbReference type="EMBL" id="STY44763.1"/>
    </source>
</evidence>
<accession>A0A378MGW3</accession>
<organism evidence="2 3">
    <name type="scientific">Listeria grayi</name>
    <name type="common">Listeria murrayi</name>
    <dbReference type="NCBI Taxonomy" id="1641"/>
    <lineage>
        <taxon>Bacteria</taxon>
        <taxon>Bacillati</taxon>
        <taxon>Bacillota</taxon>
        <taxon>Bacilli</taxon>
        <taxon>Bacillales</taxon>
        <taxon>Listeriaceae</taxon>
        <taxon>Listeria</taxon>
    </lineage>
</organism>
<feature type="signal peptide" evidence="1">
    <location>
        <begin position="1"/>
        <end position="19"/>
    </location>
</feature>
<feature type="chain" id="PRO_5038486418" evidence="1">
    <location>
        <begin position="20"/>
        <end position="97"/>
    </location>
</feature>
<dbReference type="AlphaFoldDB" id="A0A378MGW3"/>
<evidence type="ECO:0000313" key="3">
    <source>
        <dbReference type="Proteomes" id="UP000254879"/>
    </source>
</evidence>
<reference evidence="2 3" key="1">
    <citation type="submission" date="2018-06" db="EMBL/GenBank/DDBJ databases">
        <authorList>
            <consortium name="Pathogen Informatics"/>
            <person name="Doyle S."/>
        </authorList>
    </citation>
    <scope>NUCLEOTIDE SEQUENCE [LARGE SCALE GENOMIC DNA]</scope>
    <source>
        <strain evidence="3">NCTC 10815</strain>
    </source>
</reference>
<dbReference type="Proteomes" id="UP000254879">
    <property type="component" value="Unassembled WGS sequence"/>
</dbReference>
<sequence>MKKLLVVLGVLSLLLGACGKQDTYGGIVKNVKQVDTAEAGRSHYRVFDHGRYVERVDRKGDMQAVFIRDVDIYRQMEQSAQSNVKSVLMDMKPDYQN</sequence>
<keyword evidence="1" id="KW-0732">Signal</keyword>
<evidence type="ECO:0000256" key="1">
    <source>
        <dbReference type="SAM" id="SignalP"/>
    </source>
</evidence>
<name>A0A378MGW3_LISGR</name>
<dbReference type="RefSeq" id="WP_003756674.1">
    <property type="nucleotide sequence ID" value="NZ_CABKNG010000001.1"/>
</dbReference>